<feature type="region of interest" description="Disordered" evidence="4">
    <location>
        <begin position="41"/>
        <end position="70"/>
    </location>
</feature>
<reference evidence="6" key="2">
    <citation type="submission" date="2021-04" db="EMBL/GenBank/DDBJ databases">
        <authorList>
            <person name="Gilroy R."/>
        </authorList>
    </citation>
    <scope>NUCLEOTIDE SEQUENCE</scope>
    <source>
        <strain evidence="6">421</strain>
    </source>
</reference>
<dbReference type="SUPFAM" id="SSF46894">
    <property type="entry name" value="C-terminal effector domain of the bipartite response regulators"/>
    <property type="match status" value="1"/>
</dbReference>
<evidence type="ECO:0000256" key="3">
    <source>
        <dbReference type="ARBA" id="ARBA00023163"/>
    </source>
</evidence>
<dbReference type="PROSITE" id="PS50043">
    <property type="entry name" value="HTH_LUXR_2"/>
    <property type="match status" value="1"/>
</dbReference>
<dbReference type="AlphaFoldDB" id="A0A9D1RDS8"/>
<dbReference type="InterPro" id="IPR036388">
    <property type="entry name" value="WH-like_DNA-bd_sf"/>
</dbReference>
<dbReference type="PANTHER" id="PTHR44688:SF16">
    <property type="entry name" value="DNA-BINDING TRANSCRIPTIONAL ACTIVATOR DEVR_DOSR"/>
    <property type="match status" value="1"/>
</dbReference>
<accession>A0A9D1RDS8</accession>
<dbReference type="GO" id="GO:0006355">
    <property type="term" value="P:regulation of DNA-templated transcription"/>
    <property type="evidence" value="ECO:0007669"/>
    <property type="project" value="InterPro"/>
</dbReference>
<evidence type="ECO:0000256" key="4">
    <source>
        <dbReference type="SAM" id="MobiDB-lite"/>
    </source>
</evidence>
<comment type="caution">
    <text evidence="6">The sequence shown here is derived from an EMBL/GenBank/DDBJ whole genome shotgun (WGS) entry which is preliminary data.</text>
</comment>
<dbReference type="EMBL" id="DXGE01000034">
    <property type="protein sequence ID" value="HIW86406.1"/>
    <property type="molecule type" value="Genomic_DNA"/>
</dbReference>
<name>A0A9D1RDS8_9FIRM</name>
<dbReference type="Gene3D" id="1.10.10.10">
    <property type="entry name" value="Winged helix-like DNA-binding domain superfamily/Winged helix DNA-binding domain"/>
    <property type="match status" value="1"/>
</dbReference>
<dbReference type="PRINTS" id="PR00038">
    <property type="entry name" value="HTHLUXR"/>
</dbReference>
<evidence type="ECO:0000313" key="7">
    <source>
        <dbReference type="Proteomes" id="UP000824205"/>
    </source>
</evidence>
<dbReference type="InterPro" id="IPR016032">
    <property type="entry name" value="Sig_transdc_resp-reg_C-effctor"/>
</dbReference>
<dbReference type="GO" id="GO:0003677">
    <property type="term" value="F:DNA binding"/>
    <property type="evidence" value="ECO:0007669"/>
    <property type="project" value="UniProtKB-KW"/>
</dbReference>
<evidence type="ECO:0000259" key="5">
    <source>
        <dbReference type="PROSITE" id="PS50043"/>
    </source>
</evidence>
<dbReference type="Proteomes" id="UP000824205">
    <property type="component" value="Unassembled WGS sequence"/>
</dbReference>
<evidence type="ECO:0000256" key="1">
    <source>
        <dbReference type="ARBA" id="ARBA00023015"/>
    </source>
</evidence>
<feature type="compositionally biased region" description="Basic and acidic residues" evidence="4">
    <location>
        <begin position="49"/>
        <end position="60"/>
    </location>
</feature>
<feature type="domain" description="HTH luxR-type" evidence="5">
    <location>
        <begin position="341"/>
        <end position="404"/>
    </location>
</feature>
<dbReference type="InterPro" id="IPR000792">
    <property type="entry name" value="Tscrpt_reg_LuxR_C"/>
</dbReference>
<keyword evidence="2" id="KW-0238">DNA-binding</keyword>
<keyword evidence="1" id="KW-0805">Transcription regulation</keyword>
<proteinExistence type="predicted"/>
<dbReference type="CDD" id="cd06170">
    <property type="entry name" value="LuxR_C_like"/>
    <property type="match status" value="1"/>
</dbReference>
<evidence type="ECO:0000256" key="2">
    <source>
        <dbReference type="ARBA" id="ARBA00023125"/>
    </source>
</evidence>
<dbReference type="SMART" id="SM00421">
    <property type="entry name" value="HTH_LUXR"/>
    <property type="match status" value="1"/>
</dbReference>
<protein>
    <submittedName>
        <fullName evidence="6">LuxR C-terminal-related transcriptional regulator</fullName>
    </submittedName>
</protein>
<sequence length="404" mass="44508">MSKPFLSIREAAEKWNVSERRINQYCAEGRIPGAQKFGKSWAIPAGAEKPGDPRRARRPADSTPAEPLPGRILNHENLMPLMNTAFAPGHCREAVENMSAGARRDIALAEYYYFSGQPEAAAKAAQPFLTGADMGARLSACLLYAYSNLSIGQIARARFALGELNASLAGAGEQSVQFRAAAAFVASAGAVLLHLPLPEEMPDTENFLPLLPPGLRAFALYVQAHYLYLKAEYACSAGMVEAALAMGAAGYPIPAIYLHLVAVMDYMSLKQPDRAQEHLLTAWEIARPDDLIEGFGEHHGLLGAMLEAVIKPKWPKDFKRIIEITYRFSSGWRRVHNPLTGHEVADDLTTTEFAVAMLAARSWTNQEIADHLHISANTVKRHISEAMKKLNVETRKELKQYMLQ</sequence>
<gene>
    <name evidence="6" type="ORF">IAA48_07920</name>
</gene>
<reference evidence="6" key="1">
    <citation type="journal article" date="2021" name="PeerJ">
        <title>Extensive microbial diversity within the chicken gut microbiome revealed by metagenomics and culture.</title>
        <authorList>
            <person name="Gilroy R."/>
            <person name="Ravi A."/>
            <person name="Getino M."/>
            <person name="Pursley I."/>
            <person name="Horton D.L."/>
            <person name="Alikhan N.F."/>
            <person name="Baker D."/>
            <person name="Gharbi K."/>
            <person name="Hall N."/>
            <person name="Watson M."/>
            <person name="Adriaenssens E.M."/>
            <person name="Foster-Nyarko E."/>
            <person name="Jarju S."/>
            <person name="Secka A."/>
            <person name="Antonio M."/>
            <person name="Oren A."/>
            <person name="Chaudhuri R.R."/>
            <person name="La Ragione R."/>
            <person name="Hildebrand F."/>
            <person name="Pallen M.J."/>
        </authorList>
    </citation>
    <scope>NUCLEOTIDE SEQUENCE</scope>
    <source>
        <strain evidence="6">421</strain>
    </source>
</reference>
<organism evidence="6 7">
    <name type="scientific">Candidatus Eubacterium faecipullorum</name>
    <dbReference type="NCBI Taxonomy" id="2838571"/>
    <lineage>
        <taxon>Bacteria</taxon>
        <taxon>Bacillati</taxon>
        <taxon>Bacillota</taxon>
        <taxon>Clostridia</taxon>
        <taxon>Eubacteriales</taxon>
        <taxon>Eubacteriaceae</taxon>
        <taxon>Eubacterium</taxon>
    </lineage>
</organism>
<keyword evidence="3" id="KW-0804">Transcription</keyword>
<dbReference type="PANTHER" id="PTHR44688">
    <property type="entry name" value="DNA-BINDING TRANSCRIPTIONAL ACTIVATOR DEVR_DOSR"/>
    <property type="match status" value="1"/>
</dbReference>
<evidence type="ECO:0000313" key="6">
    <source>
        <dbReference type="EMBL" id="HIW86406.1"/>
    </source>
</evidence>
<dbReference type="Pfam" id="PF00196">
    <property type="entry name" value="GerE"/>
    <property type="match status" value="1"/>
</dbReference>